<evidence type="ECO:0000256" key="2">
    <source>
        <dbReference type="ARBA" id="ARBA00022603"/>
    </source>
</evidence>
<comment type="similarity">
    <text evidence="1">Belongs to the class IV-like SAM-binding methyltransferase superfamily. RNA methyltransferase TrmH family.</text>
</comment>
<comment type="caution">
    <text evidence="6">The sequence shown here is derived from an EMBL/GenBank/DDBJ whole genome shotgun (WGS) entry which is preliminary data.</text>
</comment>
<evidence type="ECO:0000313" key="7">
    <source>
        <dbReference type="Proteomes" id="UP000632498"/>
    </source>
</evidence>
<dbReference type="GO" id="GO:0006396">
    <property type="term" value="P:RNA processing"/>
    <property type="evidence" value="ECO:0007669"/>
    <property type="project" value="InterPro"/>
</dbReference>
<dbReference type="GO" id="GO:0008173">
    <property type="term" value="F:RNA methyltransferase activity"/>
    <property type="evidence" value="ECO:0007669"/>
    <property type="project" value="InterPro"/>
</dbReference>
<evidence type="ECO:0000259" key="5">
    <source>
        <dbReference type="SMART" id="SM00967"/>
    </source>
</evidence>
<accession>A0A917FGC3</accession>
<name>A0A917FGC3_9PROT</name>
<reference evidence="6" key="1">
    <citation type="journal article" date="2014" name="Int. J. Syst. Evol. Microbiol.">
        <title>Complete genome sequence of Corynebacterium casei LMG S-19264T (=DSM 44701T), isolated from a smear-ripened cheese.</title>
        <authorList>
            <consortium name="US DOE Joint Genome Institute (JGI-PGF)"/>
            <person name="Walter F."/>
            <person name="Albersmeier A."/>
            <person name="Kalinowski J."/>
            <person name="Ruckert C."/>
        </authorList>
    </citation>
    <scope>NUCLEOTIDE SEQUENCE</scope>
    <source>
        <strain evidence="6">CGMCC 1.15254</strain>
    </source>
</reference>
<dbReference type="InterPro" id="IPR001537">
    <property type="entry name" value="SpoU_MeTrfase"/>
</dbReference>
<dbReference type="SMART" id="SM00967">
    <property type="entry name" value="SpoU_sub_bind"/>
    <property type="match status" value="1"/>
</dbReference>
<feature type="region of interest" description="Disordered" evidence="4">
    <location>
        <begin position="1"/>
        <end position="41"/>
    </location>
</feature>
<keyword evidence="3" id="KW-0808">Transferase</keyword>
<feature type="compositionally biased region" description="Basic residues" evidence="4">
    <location>
        <begin position="1"/>
        <end position="18"/>
    </location>
</feature>
<dbReference type="Gene3D" id="3.40.1280.10">
    <property type="match status" value="1"/>
</dbReference>
<dbReference type="SUPFAM" id="SSF75217">
    <property type="entry name" value="alpha/beta knot"/>
    <property type="match status" value="1"/>
</dbReference>
<dbReference type="Gene3D" id="3.30.1330.30">
    <property type="match status" value="1"/>
</dbReference>
<feature type="domain" description="RNA 2-O ribose methyltransferase substrate binding" evidence="5">
    <location>
        <begin position="44"/>
        <end position="123"/>
    </location>
</feature>
<dbReference type="AlphaFoldDB" id="A0A917FGC3"/>
<dbReference type="InterPro" id="IPR004441">
    <property type="entry name" value="rRNA_MeTrfase_TrmH"/>
</dbReference>
<proteinExistence type="inferred from homology"/>
<dbReference type="Pfam" id="PF00588">
    <property type="entry name" value="SpoU_methylase"/>
    <property type="match status" value="1"/>
</dbReference>
<dbReference type="GO" id="GO:0005829">
    <property type="term" value="C:cytosol"/>
    <property type="evidence" value="ECO:0007669"/>
    <property type="project" value="TreeGrafter"/>
</dbReference>
<dbReference type="InterPro" id="IPR029028">
    <property type="entry name" value="Alpha/beta_knot_MTases"/>
</dbReference>
<protein>
    <recommendedName>
        <fullName evidence="5">RNA 2-O ribose methyltransferase substrate binding domain-containing protein</fullName>
    </recommendedName>
</protein>
<evidence type="ECO:0000256" key="1">
    <source>
        <dbReference type="ARBA" id="ARBA00007228"/>
    </source>
</evidence>
<dbReference type="PANTHER" id="PTHR46429">
    <property type="entry name" value="23S RRNA (GUANOSINE-2'-O-)-METHYLTRANSFERASE RLMB"/>
    <property type="match status" value="1"/>
</dbReference>
<dbReference type="GO" id="GO:0032259">
    <property type="term" value="P:methylation"/>
    <property type="evidence" value="ECO:0007669"/>
    <property type="project" value="UniProtKB-KW"/>
</dbReference>
<dbReference type="Proteomes" id="UP000632498">
    <property type="component" value="Unassembled WGS sequence"/>
</dbReference>
<dbReference type="CDD" id="cd18103">
    <property type="entry name" value="SpoU-like_RlmB"/>
    <property type="match status" value="1"/>
</dbReference>
<sequence length="287" mass="31132">MSKQKKSRATPAKRKNFAKGKNPDGIVRHPSERGSVPTQKGPPWLYGRHAVIAALSNPKRNCLRLVASDDFVKAHGEELRAALAATERKRPETEILTRQEIEDLIVSGVHQGIALQLDPLPRTTLEDILPELAERDSAVIVALDQATDPQNIGAILRSAAAFGAQGVIIPDKNAPEVTAAMAKAACGALERLPFIRVTNLSRSLDQLKEEGFWSVGLDGYAETTLSKIDLKGKTVLVMGSEGTGLRRLTREKCDFLAKIPISQTVESLNLSNATAVSLYEIARQKEG</sequence>
<dbReference type="InterPro" id="IPR029064">
    <property type="entry name" value="Ribosomal_eL30-like_sf"/>
</dbReference>
<dbReference type="SUPFAM" id="SSF55315">
    <property type="entry name" value="L30e-like"/>
    <property type="match status" value="1"/>
</dbReference>
<organism evidence="6 7">
    <name type="scientific">Terasakiella brassicae</name>
    <dbReference type="NCBI Taxonomy" id="1634917"/>
    <lineage>
        <taxon>Bacteria</taxon>
        <taxon>Pseudomonadati</taxon>
        <taxon>Pseudomonadota</taxon>
        <taxon>Alphaproteobacteria</taxon>
        <taxon>Rhodospirillales</taxon>
        <taxon>Terasakiellaceae</taxon>
        <taxon>Terasakiella</taxon>
    </lineage>
</organism>
<dbReference type="GO" id="GO:0003723">
    <property type="term" value="F:RNA binding"/>
    <property type="evidence" value="ECO:0007669"/>
    <property type="project" value="InterPro"/>
</dbReference>
<dbReference type="InterPro" id="IPR029026">
    <property type="entry name" value="tRNA_m1G_MTases_N"/>
</dbReference>
<keyword evidence="2" id="KW-0489">Methyltransferase</keyword>
<evidence type="ECO:0000313" key="6">
    <source>
        <dbReference type="EMBL" id="GGF76787.1"/>
    </source>
</evidence>
<dbReference type="FunFam" id="3.40.1280.10:FF:000008">
    <property type="entry name" value="Group 3 RNA methyltransferase TrmH"/>
    <property type="match status" value="1"/>
</dbReference>
<evidence type="ECO:0000256" key="4">
    <source>
        <dbReference type="SAM" id="MobiDB-lite"/>
    </source>
</evidence>
<dbReference type="Pfam" id="PF08032">
    <property type="entry name" value="SpoU_sub_bind"/>
    <property type="match status" value="1"/>
</dbReference>
<reference evidence="6" key="2">
    <citation type="submission" date="2020-09" db="EMBL/GenBank/DDBJ databases">
        <authorList>
            <person name="Sun Q."/>
            <person name="Zhou Y."/>
        </authorList>
    </citation>
    <scope>NUCLEOTIDE SEQUENCE</scope>
    <source>
        <strain evidence="6">CGMCC 1.15254</strain>
    </source>
</reference>
<dbReference type="NCBIfam" id="TIGR00186">
    <property type="entry name" value="rRNA_methyl_3"/>
    <property type="match status" value="1"/>
</dbReference>
<evidence type="ECO:0000256" key="3">
    <source>
        <dbReference type="ARBA" id="ARBA00022679"/>
    </source>
</evidence>
<dbReference type="RefSeq" id="WP_188667362.1">
    <property type="nucleotide sequence ID" value="NZ_BMHV01000057.1"/>
</dbReference>
<dbReference type="PANTHER" id="PTHR46429:SF1">
    <property type="entry name" value="23S RRNA (GUANOSINE-2'-O-)-METHYLTRANSFERASE RLMB"/>
    <property type="match status" value="1"/>
</dbReference>
<keyword evidence="7" id="KW-1185">Reference proteome</keyword>
<gene>
    <name evidence="6" type="ORF">GCM10011332_33450</name>
</gene>
<dbReference type="EMBL" id="BMHV01000057">
    <property type="protein sequence ID" value="GGF76787.1"/>
    <property type="molecule type" value="Genomic_DNA"/>
</dbReference>
<dbReference type="InterPro" id="IPR013123">
    <property type="entry name" value="SpoU_subst-bd"/>
</dbReference>